<dbReference type="AlphaFoldDB" id="A0A0K9GSG3"/>
<name>A0A0K9GSG3_9BACI</name>
<comment type="caution">
    <text evidence="1">The sequence shown here is derived from an EMBL/GenBank/DDBJ whole genome shotgun (WGS) entry which is preliminary data.</text>
</comment>
<dbReference type="EMBL" id="LFZW01000001">
    <property type="protein sequence ID" value="KMY49570.1"/>
    <property type="molecule type" value="Genomic_DNA"/>
</dbReference>
<dbReference type="Proteomes" id="UP000037146">
    <property type="component" value="Unassembled WGS sequence"/>
</dbReference>
<dbReference type="OrthoDB" id="3078218at2"/>
<organism evidence="1 2">
    <name type="scientific">Peribacillus loiseleuriae</name>
    <dbReference type="NCBI Taxonomy" id="1679170"/>
    <lineage>
        <taxon>Bacteria</taxon>
        <taxon>Bacillati</taxon>
        <taxon>Bacillota</taxon>
        <taxon>Bacilli</taxon>
        <taxon>Bacillales</taxon>
        <taxon>Bacillaceae</taxon>
        <taxon>Peribacillus</taxon>
    </lineage>
</organism>
<dbReference type="InterPro" id="IPR006724">
    <property type="entry name" value="Phage_TTP"/>
</dbReference>
<evidence type="ECO:0000313" key="2">
    <source>
        <dbReference type="Proteomes" id="UP000037146"/>
    </source>
</evidence>
<keyword evidence="2" id="KW-1185">Reference proteome</keyword>
<accession>A0A0K9GSG3</accession>
<dbReference type="RefSeq" id="WP_049680904.1">
    <property type="nucleotide sequence ID" value="NZ_LFZW01000001.1"/>
</dbReference>
<proteinExistence type="predicted"/>
<gene>
    <name evidence="1" type="ORF">AC625_08445</name>
</gene>
<dbReference type="PATRIC" id="fig|1679170.3.peg.1809"/>
<sequence>MALVGLKDIHVALFNDGTYEVPVKLAKAIEAKITPNTSSVTLYADDGAAETASSMGDIEVELNIDDLPSSKYALIMGKTANTDGVIVDNSSDVAPYLALGFRSMKSNGEYRYVWLYKGKFELSEETYKTKGEEVEFQTPTVKAKFLVDEEGNWRAKVDSDDEDVKASVIGNWFKNVYKEMPTV</sequence>
<dbReference type="NCBIfam" id="TIGR01603">
    <property type="entry name" value="maj_tail_phi13"/>
    <property type="match status" value="1"/>
</dbReference>
<reference evidence="2" key="1">
    <citation type="submission" date="2015-07" db="EMBL/GenBank/DDBJ databases">
        <title>Genome sequencing project for genomic taxonomy and phylogenomics of Bacillus-like bacteria.</title>
        <authorList>
            <person name="Liu B."/>
            <person name="Wang J."/>
            <person name="Zhu Y."/>
            <person name="Liu G."/>
            <person name="Chen Q."/>
            <person name="Chen Z."/>
            <person name="Lan J."/>
            <person name="Che J."/>
            <person name="Ge C."/>
            <person name="Shi H."/>
            <person name="Pan Z."/>
            <person name="Liu X."/>
        </authorList>
    </citation>
    <scope>NUCLEOTIDE SEQUENCE [LARGE SCALE GENOMIC DNA]</scope>
    <source>
        <strain evidence="2">FJAT-27997</strain>
    </source>
</reference>
<protein>
    <submittedName>
        <fullName evidence="1">Phage tail protein</fullName>
    </submittedName>
</protein>
<dbReference type="InterPro" id="IPR006490">
    <property type="entry name" value="Maj_tail_phi13"/>
</dbReference>
<dbReference type="Pfam" id="PF04630">
    <property type="entry name" value="Phage_TTP_1"/>
    <property type="match status" value="1"/>
</dbReference>
<evidence type="ECO:0000313" key="1">
    <source>
        <dbReference type="EMBL" id="KMY49570.1"/>
    </source>
</evidence>
<dbReference type="STRING" id="1679170.AC625_08445"/>